<dbReference type="AlphaFoldDB" id="A0AAE1KT97"/>
<reference evidence="1" key="1">
    <citation type="submission" date="2023-10" db="EMBL/GenBank/DDBJ databases">
        <title>Genome assemblies of two species of porcelain crab, Petrolisthes cinctipes and Petrolisthes manimaculis (Anomura: Porcellanidae).</title>
        <authorList>
            <person name="Angst P."/>
        </authorList>
    </citation>
    <scope>NUCLEOTIDE SEQUENCE</scope>
    <source>
        <strain evidence="1">PB745_01</strain>
        <tissue evidence="1">Gill</tissue>
    </source>
</reference>
<dbReference type="EMBL" id="JAWQEG010001051">
    <property type="protein sequence ID" value="KAK3882847.1"/>
    <property type="molecule type" value="Genomic_DNA"/>
</dbReference>
<name>A0AAE1KT97_PETCI</name>
<dbReference type="Proteomes" id="UP001286313">
    <property type="component" value="Unassembled WGS sequence"/>
</dbReference>
<comment type="caution">
    <text evidence="1">The sequence shown here is derived from an EMBL/GenBank/DDBJ whole genome shotgun (WGS) entry which is preliminary data.</text>
</comment>
<accession>A0AAE1KT97</accession>
<gene>
    <name evidence="1" type="ORF">Pcinc_012817</name>
</gene>
<organism evidence="1 2">
    <name type="scientific">Petrolisthes cinctipes</name>
    <name type="common">Flat porcelain crab</name>
    <dbReference type="NCBI Taxonomy" id="88211"/>
    <lineage>
        <taxon>Eukaryota</taxon>
        <taxon>Metazoa</taxon>
        <taxon>Ecdysozoa</taxon>
        <taxon>Arthropoda</taxon>
        <taxon>Crustacea</taxon>
        <taxon>Multicrustacea</taxon>
        <taxon>Malacostraca</taxon>
        <taxon>Eumalacostraca</taxon>
        <taxon>Eucarida</taxon>
        <taxon>Decapoda</taxon>
        <taxon>Pleocyemata</taxon>
        <taxon>Anomura</taxon>
        <taxon>Galatheoidea</taxon>
        <taxon>Porcellanidae</taxon>
        <taxon>Petrolisthes</taxon>
    </lineage>
</organism>
<evidence type="ECO:0000313" key="2">
    <source>
        <dbReference type="Proteomes" id="UP001286313"/>
    </source>
</evidence>
<sequence length="82" mass="9360">MSYTSYKGRRCTLPDDICWPCVYPRLHYVNSTAEDCSERYTPKPMPVSELESQTTTHYVNHSATLIEGSFKQVDIVQDNVGV</sequence>
<evidence type="ECO:0000313" key="1">
    <source>
        <dbReference type="EMBL" id="KAK3882847.1"/>
    </source>
</evidence>
<keyword evidence="2" id="KW-1185">Reference proteome</keyword>
<protein>
    <submittedName>
        <fullName evidence="1">Uncharacterized protein</fullName>
    </submittedName>
</protein>
<proteinExistence type="predicted"/>